<reference evidence="2" key="2">
    <citation type="submission" date="2023-05" db="EMBL/GenBank/DDBJ databases">
        <authorList>
            <person name="Schelkunov M.I."/>
        </authorList>
    </citation>
    <scope>NUCLEOTIDE SEQUENCE</scope>
    <source>
        <strain evidence="2">Hsosn_3</strain>
        <tissue evidence="2">Leaf</tissue>
    </source>
</reference>
<protein>
    <submittedName>
        <fullName evidence="2">Uncharacterized protein</fullName>
    </submittedName>
</protein>
<organism evidence="2 3">
    <name type="scientific">Heracleum sosnowskyi</name>
    <dbReference type="NCBI Taxonomy" id="360622"/>
    <lineage>
        <taxon>Eukaryota</taxon>
        <taxon>Viridiplantae</taxon>
        <taxon>Streptophyta</taxon>
        <taxon>Embryophyta</taxon>
        <taxon>Tracheophyta</taxon>
        <taxon>Spermatophyta</taxon>
        <taxon>Magnoliopsida</taxon>
        <taxon>eudicotyledons</taxon>
        <taxon>Gunneridae</taxon>
        <taxon>Pentapetalae</taxon>
        <taxon>asterids</taxon>
        <taxon>campanulids</taxon>
        <taxon>Apiales</taxon>
        <taxon>Apiaceae</taxon>
        <taxon>Apioideae</taxon>
        <taxon>apioid superclade</taxon>
        <taxon>Tordylieae</taxon>
        <taxon>Tordyliinae</taxon>
        <taxon>Heracleum</taxon>
    </lineage>
</organism>
<dbReference type="PANTHER" id="PTHR33527">
    <property type="entry name" value="OS07G0274300 PROTEIN"/>
    <property type="match status" value="1"/>
</dbReference>
<reference evidence="2" key="1">
    <citation type="submission" date="2023-02" db="EMBL/GenBank/DDBJ databases">
        <title>Genome of toxic invasive species Heracleum sosnowskyi carries increased number of genes despite the absence of recent whole-genome duplications.</title>
        <authorList>
            <person name="Schelkunov M."/>
            <person name="Shtratnikova V."/>
            <person name="Makarenko M."/>
            <person name="Klepikova A."/>
            <person name="Omelchenko D."/>
            <person name="Novikova G."/>
            <person name="Obukhova E."/>
            <person name="Bogdanov V."/>
            <person name="Penin A."/>
            <person name="Logacheva M."/>
        </authorList>
    </citation>
    <scope>NUCLEOTIDE SEQUENCE</scope>
    <source>
        <strain evidence="2">Hsosn_3</strain>
        <tissue evidence="2">Leaf</tissue>
    </source>
</reference>
<proteinExistence type="predicted"/>
<dbReference type="PANTHER" id="PTHR33527:SF28">
    <property type="entry name" value="GB|AAD43168.1"/>
    <property type="match status" value="1"/>
</dbReference>
<evidence type="ECO:0000256" key="1">
    <source>
        <dbReference type="SAM" id="MobiDB-lite"/>
    </source>
</evidence>
<dbReference type="AlphaFoldDB" id="A0AAD8J4G4"/>
<evidence type="ECO:0000313" key="2">
    <source>
        <dbReference type="EMBL" id="KAK1396358.1"/>
    </source>
</evidence>
<name>A0AAD8J4G4_9APIA</name>
<accession>A0AAD8J4G4</accession>
<dbReference type="Proteomes" id="UP001237642">
    <property type="component" value="Unassembled WGS sequence"/>
</dbReference>
<comment type="caution">
    <text evidence="2">The sequence shown here is derived from an EMBL/GenBank/DDBJ whole genome shotgun (WGS) entry which is preliminary data.</text>
</comment>
<sequence length="546" mass="61173">MAFPNTLFPCIGLKTDVSDEEYRLFHWIDRKLVSTLIRSLGRDPFDAINVVGFLLWLERSRLSANAVYKVVKHWSGDKVGMLAEQVLGVFEWLNKPTFVSETCCDVSLISELCKEDVGFVYLYERRVEILERKMDIVNELCDKAFKDFEFGIGGEAVNVPREFEIENCGQGGSGIGGGFVGHPRQLQSKAGVGIGIAAAPAYHPQELRNNNPHAGTEIGGNYFYDPQRLIDSNHTGVEFGTATEFVYGARDFEINSGFAGEREFYNINHNGVGFDFSRRFVHDPRELMRRNYNGNGAGFGVPSGLVRVTREPKNKNVVGYNAGPSHDPHGLQSFNHSGTQAQFGGRFIHDPRELMVVNHNGVGFGNVYGHRDGVRISGGGFPNQGLIPPEVVVGPRMERNMRKSPGYEVGSSSGGGSKTKHPARDPISEQVLSVLLRGLNVTEEETHVHFDDRTVFLTFSKGYPVTEFEVRDFFTRRFGSFIKRIRFEEVEEGVQPIYARMVARNTSILPLICDVEIRTRYIINGKHVWAKKYVRRNSSPPPRLSS</sequence>
<feature type="region of interest" description="Disordered" evidence="1">
    <location>
        <begin position="401"/>
        <end position="424"/>
    </location>
</feature>
<keyword evidence="3" id="KW-1185">Reference proteome</keyword>
<evidence type="ECO:0000313" key="3">
    <source>
        <dbReference type="Proteomes" id="UP001237642"/>
    </source>
</evidence>
<dbReference type="EMBL" id="JAUIZM010000002">
    <property type="protein sequence ID" value="KAK1396358.1"/>
    <property type="molecule type" value="Genomic_DNA"/>
</dbReference>
<gene>
    <name evidence="2" type="ORF">POM88_006221</name>
</gene>